<proteinExistence type="predicted"/>
<dbReference type="EMBL" id="CP060412">
    <property type="protein sequence ID" value="QNK01354.1"/>
    <property type="molecule type" value="Genomic_DNA"/>
</dbReference>
<keyword evidence="2" id="KW-1185">Reference proteome</keyword>
<sequence>MDSDEMLTAVHAIVDRNRTDNVREAAFRWAASECRLDLGYYTQSAPTPDDAELCELSLAEILGEFPGIKAASTEQKEGLAPADMQVVYRKKEVR</sequence>
<organism evidence="1 2">
    <name type="scientific">Dyella telluris</name>
    <dbReference type="NCBI Taxonomy" id="2763498"/>
    <lineage>
        <taxon>Bacteria</taxon>
        <taxon>Pseudomonadati</taxon>
        <taxon>Pseudomonadota</taxon>
        <taxon>Gammaproteobacteria</taxon>
        <taxon>Lysobacterales</taxon>
        <taxon>Rhodanobacteraceae</taxon>
        <taxon>Dyella</taxon>
    </lineage>
</organism>
<reference evidence="1 2" key="1">
    <citation type="submission" date="2020-08" db="EMBL/GenBank/DDBJ databases">
        <title>Dyella sp. G9 isolated from forest soil.</title>
        <authorList>
            <person name="Fu J."/>
            <person name="Qiu L."/>
        </authorList>
    </citation>
    <scope>NUCLEOTIDE SEQUENCE [LARGE SCALE GENOMIC DNA]</scope>
    <source>
        <strain evidence="1 2">G9</strain>
    </source>
</reference>
<evidence type="ECO:0000313" key="1">
    <source>
        <dbReference type="EMBL" id="QNK01354.1"/>
    </source>
</evidence>
<dbReference type="Proteomes" id="UP000515873">
    <property type="component" value="Chromosome"/>
</dbReference>
<name>A0A7G8Q3J6_9GAMM</name>
<accession>A0A7G8Q3J6</accession>
<protein>
    <submittedName>
        <fullName evidence="1">Uncharacterized protein</fullName>
    </submittedName>
</protein>
<dbReference type="RefSeq" id="WP_187056816.1">
    <property type="nucleotide sequence ID" value="NZ_CP060412.1"/>
</dbReference>
<evidence type="ECO:0000313" key="2">
    <source>
        <dbReference type="Proteomes" id="UP000515873"/>
    </source>
</evidence>
<gene>
    <name evidence="1" type="ORF">H8F01_20315</name>
</gene>
<dbReference type="KEGG" id="dtl:H8F01_20315"/>
<dbReference type="AlphaFoldDB" id="A0A7G8Q3J6"/>